<evidence type="ECO:0000256" key="7">
    <source>
        <dbReference type="ARBA" id="ARBA00023160"/>
    </source>
</evidence>
<dbReference type="RefSeq" id="WP_230842948.1">
    <property type="nucleotide sequence ID" value="NZ_CP063845.1"/>
</dbReference>
<dbReference type="NCBIfam" id="NF005615">
    <property type="entry name" value="PRK07370.1"/>
    <property type="match status" value="1"/>
</dbReference>
<dbReference type="Gene3D" id="3.40.50.720">
    <property type="entry name" value="NAD(P)-binding Rossmann-like Domain"/>
    <property type="match status" value="1"/>
</dbReference>
<dbReference type="EMBL" id="CP063845">
    <property type="protein sequence ID" value="UFP95726.1"/>
    <property type="molecule type" value="Genomic_DNA"/>
</dbReference>
<evidence type="ECO:0000256" key="4">
    <source>
        <dbReference type="ARBA" id="ARBA00022832"/>
    </source>
</evidence>
<accession>A0ABY3PPV8</accession>
<dbReference type="Pfam" id="PF13561">
    <property type="entry name" value="adh_short_C2"/>
    <property type="match status" value="1"/>
</dbReference>
<comment type="similarity">
    <text evidence="2 8">Belongs to the short-chain dehydrogenases/reductases (SDR) family. FabI subfamily.</text>
</comment>
<evidence type="ECO:0000313" key="9">
    <source>
        <dbReference type="EMBL" id="UFP95726.1"/>
    </source>
</evidence>
<protein>
    <recommendedName>
        <fullName evidence="8">Enoyl-[acyl-carrier-protein] reductase [NADH]</fullName>
        <ecNumber evidence="8">1.3.1.9</ecNumber>
    </recommendedName>
</protein>
<dbReference type="InterPro" id="IPR002347">
    <property type="entry name" value="SDR_fam"/>
</dbReference>
<dbReference type="Proteomes" id="UP001054846">
    <property type="component" value="Chromosome"/>
</dbReference>
<evidence type="ECO:0000256" key="2">
    <source>
        <dbReference type="ARBA" id="ARBA00009233"/>
    </source>
</evidence>
<comment type="catalytic activity">
    <reaction evidence="8">
        <text>a 2,3-saturated acyl-[ACP] + NAD(+) = a (2E)-enoyl-[ACP] + NADH + H(+)</text>
        <dbReference type="Rhea" id="RHEA:10240"/>
        <dbReference type="Rhea" id="RHEA-COMP:9925"/>
        <dbReference type="Rhea" id="RHEA-COMP:9926"/>
        <dbReference type="ChEBI" id="CHEBI:15378"/>
        <dbReference type="ChEBI" id="CHEBI:57540"/>
        <dbReference type="ChEBI" id="CHEBI:57945"/>
        <dbReference type="ChEBI" id="CHEBI:78784"/>
        <dbReference type="ChEBI" id="CHEBI:78785"/>
        <dbReference type="EC" id="1.3.1.9"/>
    </reaction>
</comment>
<dbReference type="EC" id="1.3.1.9" evidence="8"/>
<dbReference type="PIRSF" id="PIRSF000094">
    <property type="entry name" value="Enoyl-ACP_rdct"/>
    <property type="match status" value="1"/>
</dbReference>
<evidence type="ECO:0000256" key="5">
    <source>
        <dbReference type="ARBA" id="ARBA00023002"/>
    </source>
</evidence>
<dbReference type="Gene3D" id="1.10.8.400">
    <property type="entry name" value="Enoyl acyl carrier protein reductase"/>
    <property type="match status" value="1"/>
</dbReference>
<dbReference type="GO" id="GO:0004318">
    <property type="term" value="F:enoyl-[acyl-carrier-protein] reductase (NADH) activity"/>
    <property type="evidence" value="ECO:0007669"/>
    <property type="project" value="UniProtKB-EC"/>
</dbReference>
<gene>
    <name evidence="9" type="primary">fabI</name>
    <name evidence="9" type="ORF">ISF26_05690</name>
</gene>
<dbReference type="InterPro" id="IPR036291">
    <property type="entry name" value="NAD(P)-bd_dom_sf"/>
</dbReference>
<comment type="pathway">
    <text evidence="1">Lipid metabolism.</text>
</comment>
<proteinExistence type="inferred from homology"/>
<keyword evidence="4" id="KW-0276">Fatty acid metabolism</keyword>
<dbReference type="PRINTS" id="PR00081">
    <property type="entry name" value="GDHRDH"/>
</dbReference>
<dbReference type="PANTHER" id="PTHR43159:SF2">
    <property type="entry name" value="ENOYL-[ACYL-CARRIER-PROTEIN] REDUCTASE [NADH], CHLOROPLASTIC"/>
    <property type="match status" value="1"/>
</dbReference>
<evidence type="ECO:0000313" key="10">
    <source>
        <dbReference type="Proteomes" id="UP001054846"/>
    </source>
</evidence>
<sequence length="258" mass="27038">MITLAGKKALITGIANNRSIAWAIAQAFHAAGAALAVTYLPDEKGRFEAKVRELSAPLVPEIFAPCDVRSDEQIAALFETIAQKWGQLDILVHCLAFGNKEDLQGPFTGVTRDGYGLAMEVSAFSLIALAGKAAPLMPEGGSILTLTYIGSVRAMSGYGVMGPAKAALEANTRYLAAELGTKNLRVNAVSAGPIRTLAASGVGNIHEAIHKTEEMSAIKRAVRQEEVANTVLFLASDLASAVTGQTLYVDCGFSIMGG</sequence>
<keyword evidence="3 8" id="KW-0444">Lipid biosynthesis</keyword>
<keyword evidence="10" id="KW-1185">Reference proteome</keyword>
<dbReference type="CDD" id="cd05372">
    <property type="entry name" value="ENR_SDR"/>
    <property type="match status" value="1"/>
</dbReference>
<keyword evidence="7 8" id="KW-0275">Fatty acid biosynthesis</keyword>
<evidence type="ECO:0000256" key="6">
    <source>
        <dbReference type="ARBA" id="ARBA00023098"/>
    </source>
</evidence>
<dbReference type="SUPFAM" id="SSF51735">
    <property type="entry name" value="NAD(P)-binding Rossmann-fold domains"/>
    <property type="match status" value="1"/>
</dbReference>
<evidence type="ECO:0000256" key="1">
    <source>
        <dbReference type="ARBA" id="ARBA00005189"/>
    </source>
</evidence>
<evidence type="ECO:0000256" key="3">
    <source>
        <dbReference type="ARBA" id="ARBA00022516"/>
    </source>
</evidence>
<dbReference type="InterPro" id="IPR014358">
    <property type="entry name" value="Enoyl-ACP_Rdtase_NADH"/>
</dbReference>
<keyword evidence="6" id="KW-0443">Lipid metabolism</keyword>
<evidence type="ECO:0000256" key="8">
    <source>
        <dbReference type="PIRNR" id="PIRNR000094"/>
    </source>
</evidence>
<keyword evidence="8" id="KW-0520">NAD</keyword>
<name>A0ABY3PPV8_9CYAN</name>
<keyword evidence="5 8" id="KW-0560">Oxidoreductase</keyword>
<dbReference type="PANTHER" id="PTHR43159">
    <property type="entry name" value="ENOYL-[ACYL-CARRIER-PROTEIN] REDUCTASE"/>
    <property type="match status" value="1"/>
</dbReference>
<organism evidence="9 10">
    <name type="scientific">Gloeobacter morelensis MG652769</name>
    <dbReference type="NCBI Taxonomy" id="2781736"/>
    <lineage>
        <taxon>Bacteria</taxon>
        <taxon>Bacillati</taxon>
        <taxon>Cyanobacteriota</taxon>
        <taxon>Cyanophyceae</taxon>
        <taxon>Gloeobacterales</taxon>
        <taxon>Gloeobacteraceae</taxon>
        <taxon>Gloeobacter</taxon>
        <taxon>Gloeobacter morelensis</taxon>
    </lineage>
</organism>
<reference evidence="9 10" key="1">
    <citation type="journal article" date="2021" name="Genome Biol. Evol.">
        <title>Complete Genome Sequencing of a Novel Gloeobacter Species from a Waterfall Cave in Mexico.</title>
        <authorList>
            <person name="Saw J.H."/>
            <person name="Cardona T."/>
            <person name="Montejano G."/>
        </authorList>
    </citation>
    <scope>NUCLEOTIDE SEQUENCE [LARGE SCALE GENOMIC DNA]</scope>
    <source>
        <strain evidence="9">MG652769</strain>
    </source>
</reference>